<sequence length="544" mass="60876">MGDTWYKEAVVYAVDVRTFRDSDGDGVGDFPGLTSRIDYLAELGITCLWLLPFYPSPARDNGYDVRDYYGVDPRLGTLEDFEEFLRRAGERGLRVVLDLIMNHTSDEHPWFQAARRDPGSRFRDYYVWAVSPPPPGPGQQSIFPGEEQTVWTFDERAGAHYYHRFYHFQPELRVANPEVRDEIRRVMDFWLSFPIAGFRLDAASHMIEDKGLPGTAPEQGHGVLKELHDFAAARRPGTALIGEADVPLHEAAAFFGDGDQLSMVFNFLLDNDLFLALATGRAEPIARCLGELPAIPEGGQWLNFLRNLDELDLERLSDEERRRVYESFAPDDSMRIFGRGIRRRLAPMLGGDRRRLELAFSLLLTLQGTPVIAYGDEIGMGDDLSLEGRDAVRTPMQWHDAPNAGFSDAPADRLIRPVIDSGPFAYDRVNVAAQQADPDSLLNWMKRAIAARRACPELGRGQDRVLPADRPSVLAHLVDWKGSRLVAVHNLGGEPCTATVEMEGHGTDGLERVFGPAEEEAVGSGHRFRLDAFGYGWFRAGATD</sequence>
<dbReference type="InterPro" id="IPR017853">
    <property type="entry name" value="GH"/>
</dbReference>
<evidence type="ECO:0000256" key="1">
    <source>
        <dbReference type="ARBA" id="ARBA00008061"/>
    </source>
</evidence>
<dbReference type="InterPro" id="IPR013780">
    <property type="entry name" value="Glyco_hydro_b"/>
</dbReference>
<keyword evidence="6" id="KW-1185">Reference proteome</keyword>
<dbReference type="InterPro" id="IPR054049">
    <property type="entry name" value="SupH-like_C"/>
</dbReference>
<dbReference type="Proteomes" id="UP000317835">
    <property type="component" value="Plasmid pElP_4"/>
</dbReference>
<reference evidence="5 6" key="1">
    <citation type="submission" date="2019-02" db="EMBL/GenBank/DDBJ databases">
        <title>Deep-cultivation of Planctomycetes and their phenomic and genomic characterization uncovers novel biology.</title>
        <authorList>
            <person name="Wiegand S."/>
            <person name="Jogler M."/>
            <person name="Boedeker C."/>
            <person name="Pinto D."/>
            <person name="Vollmers J."/>
            <person name="Rivas-Marin E."/>
            <person name="Kohn T."/>
            <person name="Peeters S.H."/>
            <person name="Heuer A."/>
            <person name="Rast P."/>
            <person name="Oberbeckmann S."/>
            <person name="Bunk B."/>
            <person name="Jeske O."/>
            <person name="Meyerdierks A."/>
            <person name="Storesund J.E."/>
            <person name="Kallscheuer N."/>
            <person name="Luecker S."/>
            <person name="Lage O.M."/>
            <person name="Pohl T."/>
            <person name="Merkel B.J."/>
            <person name="Hornburger P."/>
            <person name="Mueller R.-W."/>
            <person name="Bruemmer F."/>
            <person name="Labrenz M."/>
            <person name="Spormann A.M."/>
            <person name="Op den Camp H."/>
            <person name="Overmann J."/>
            <person name="Amann R."/>
            <person name="Jetten M.S.M."/>
            <person name="Mascher T."/>
            <person name="Medema M.H."/>
            <person name="Devos D.P."/>
            <person name="Kaster A.-K."/>
            <person name="Ovreas L."/>
            <person name="Rohde M."/>
            <person name="Galperin M.Y."/>
            <person name="Jogler C."/>
        </authorList>
    </citation>
    <scope>NUCLEOTIDE SEQUENCE [LARGE SCALE GENOMIC DNA]</scope>
    <source>
        <strain evidence="5 6">ElP</strain>
        <plasmid evidence="6">pelp_4</plasmid>
    </source>
</reference>
<name>A0A518HFM7_9BACT</name>
<dbReference type="RefSeq" id="WP_145279867.1">
    <property type="nucleotide sequence ID" value="NZ_CP036430.1"/>
</dbReference>
<dbReference type="PANTHER" id="PTHR10357:SF219">
    <property type="entry name" value="MALTOSE ALPHA-D-GLUCOSYLTRANSFERASE"/>
    <property type="match status" value="1"/>
</dbReference>
<geneLocation type="plasmid" evidence="6">
    <name>pelp_4</name>
</geneLocation>
<dbReference type="GO" id="GO:0004556">
    <property type="term" value="F:alpha-amylase activity"/>
    <property type="evidence" value="ECO:0007669"/>
    <property type="project" value="UniProtKB-UniRule"/>
</dbReference>
<feature type="domain" description="Glycosyl hydrolase family 13 catalytic" evidence="4">
    <location>
        <begin position="13"/>
        <end position="412"/>
    </location>
</feature>
<dbReference type="OrthoDB" id="9805159at2"/>
<dbReference type="Gene3D" id="2.60.40.1180">
    <property type="entry name" value="Golgi alpha-mannosidase II"/>
    <property type="match status" value="1"/>
</dbReference>
<dbReference type="Gene3D" id="3.90.400.10">
    <property type="entry name" value="Oligo-1,6-glucosidase, Domain 2"/>
    <property type="match status" value="1"/>
</dbReference>
<dbReference type="SMART" id="SM00642">
    <property type="entry name" value="Aamy"/>
    <property type="match status" value="1"/>
</dbReference>
<evidence type="ECO:0000256" key="3">
    <source>
        <dbReference type="RuleBase" id="RU361134"/>
    </source>
</evidence>
<evidence type="ECO:0000313" key="6">
    <source>
        <dbReference type="Proteomes" id="UP000317835"/>
    </source>
</evidence>
<dbReference type="EMBL" id="CP036430">
    <property type="protein sequence ID" value="QDV39631.1"/>
    <property type="molecule type" value="Genomic_DNA"/>
</dbReference>
<evidence type="ECO:0000313" key="5">
    <source>
        <dbReference type="EMBL" id="QDV39631.1"/>
    </source>
</evidence>
<dbReference type="InterPro" id="IPR045857">
    <property type="entry name" value="O16G_dom_2"/>
</dbReference>
<dbReference type="EC" id="3.2.1.1" evidence="3"/>
<dbReference type="KEGG" id="tpla:ElP_76030"/>
<dbReference type="Gene3D" id="3.20.20.80">
    <property type="entry name" value="Glycosidases"/>
    <property type="match status" value="1"/>
</dbReference>
<dbReference type="InterPro" id="IPR006047">
    <property type="entry name" value="GH13_cat_dom"/>
</dbReference>
<dbReference type="AlphaFoldDB" id="A0A518HFM7"/>
<dbReference type="InterPro" id="IPR006046">
    <property type="entry name" value="Alpha_amylase"/>
</dbReference>
<dbReference type="GO" id="GO:0005975">
    <property type="term" value="P:carbohydrate metabolic process"/>
    <property type="evidence" value="ECO:0007669"/>
    <property type="project" value="InterPro"/>
</dbReference>
<evidence type="ECO:0000256" key="2">
    <source>
        <dbReference type="RuleBase" id="RU003615"/>
    </source>
</evidence>
<proteinExistence type="inferred from homology"/>
<keyword evidence="3 5" id="KW-0326">Glycosidase</keyword>
<keyword evidence="3 5" id="KW-0378">Hydrolase</keyword>
<dbReference type="PANTHER" id="PTHR10357">
    <property type="entry name" value="ALPHA-AMYLASE FAMILY MEMBER"/>
    <property type="match status" value="1"/>
</dbReference>
<dbReference type="PRINTS" id="PR00110">
    <property type="entry name" value="ALPHAAMYLASE"/>
</dbReference>
<dbReference type="GO" id="GO:0043169">
    <property type="term" value="F:cation binding"/>
    <property type="evidence" value="ECO:0007669"/>
    <property type="project" value="InterPro"/>
</dbReference>
<organism evidence="5 6">
    <name type="scientific">Tautonia plasticadhaerens</name>
    <dbReference type="NCBI Taxonomy" id="2527974"/>
    <lineage>
        <taxon>Bacteria</taxon>
        <taxon>Pseudomonadati</taxon>
        <taxon>Planctomycetota</taxon>
        <taxon>Planctomycetia</taxon>
        <taxon>Isosphaerales</taxon>
        <taxon>Isosphaeraceae</taxon>
        <taxon>Tautonia</taxon>
    </lineage>
</organism>
<accession>A0A518HFM7</accession>
<keyword evidence="5" id="KW-0614">Plasmid</keyword>
<evidence type="ECO:0000259" key="4">
    <source>
        <dbReference type="SMART" id="SM00642"/>
    </source>
</evidence>
<gene>
    <name evidence="5" type="primary">treS</name>
    <name evidence="5" type="ORF">ElP_76030</name>
</gene>
<protein>
    <recommendedName>
        <fullName evidence="3">Alpha-amylase</fullName>
        <ecNumber evidence="3">3.2.1.1</ecNumber>
    </recommendedName>
</protein>
<dbReference type="SUPFAM" id="SSF51445">
    <property type="entry name" value="(Trans)glycosidases"/>
    <property type="match status" value="1"/>
</dbReference>
<dbReference type="Pfam" id="PF00128">
    <property type="entry name" value="Alpha-amylase"/>
    <property type="match status" value="2"/>
</dbReference>
<dbReference type="Pfam" id="PF22157">
    <property type="entry name" value="SupH-like_C"/>
    <property type="match status" value="1"/>
</dbReference>
<keyword evidence="3" id="KW-0119">Carbohydrate metabolism</keyword>
<dbReference type="CDD" id="cd11334">
    <property type="entry name" value="AmyAc_TreS"/>
    <property type="match status" value="1"/>
</dbReference>
<comment type="catalytic activity">
    <reaction evidence="3">
        <text>Endohydrolysis of (1-&gt;4)-alpha-D-glucosidic linkages in polysaccharides containing three or more (1-&gt;4)-alpha-linked D-glucose units.</text>
        <dbReference type="EC" id="3.2.1.1"/>
    </reaction>
</comment>
<comment type="similarity">
    <text evidence="1 2">Belongs to the glycosyl hydrolase 13 family.</text>
</comment>